<keyword evidence="6" id="KW-1185">Reference proteome</keyword>
<gene>
    <name evidence="5" type="ORF">BB560_000966</name>
</gene>
<evidence type="ECO:0000313" key="6">
    <source>
        <dbReference type="Proteomes" id="UP000245609"/>
    </source>
</evidence>
<evidence type="ECO:0000256" key="2">
    <source>
        <dbReference type="ARBA" id="ARBA00022857"/>
    </source>
</evidence>
<dbReference type="AlphaFoldDB" id="A0A2T9ZIU5"/>
<dbReference type="PRINTS" id="PR00081">
    <property type="entry name" value="GDHRDH"/>
</dbReference>
<dbReference type="Gene3D" id="3.40.50.720">
    <property type="entry name" value="NAD(P)-binding Rossmann-like Domain"/>
    <property type="match status" value="1"/>
</dbReference>
<dbReference type="EMBL" id="MBFS01000112">
    <property type="protein sequence ID" value="PVV04543.1"/>
    <property type="molecule type" value="Genomic_DNA"/>
</dbReference>
<accession>A0A2T9ZIU5</accession>
<dbReference type="InterPro" id="IPR020904">
    <property type="entry name" value="Sc_DH/Rdtase_CS"/>
</dbReference>
<name>A0A2T9ZIU5_9FUNG</name>
<dbReference type="GO" id="GO:0016616">
    <property type="term" value="F:oxidoreductase activity, acting on the CH-OH group of donors, NAD or NADP as acceptor"/>
    <property type="evidence" value="ECO:0007669"/>
    <property type="project" value="UniProtKB-ARBA"/>
</dbReference>
<comment type="caution">
    <text evidence="5">The sequence shown here is derived from an EMBL/GenBank/DDBJ whole genome shotgun (WGS) entry which is preliminary data.</text>
</comment>
<dbReference type="Pfam" id="PF00106">
    <property type="entry name" value="adh_short"/>
    <property type="match status" value="1"/>
</dbReference>
<evidence type="ECO:0000256" key="4">
    <source>
        <dbReference type="RuleBase" id="RU000363"/>
    </source>
</evidence>
<comment type="similarity">
    <text evidence="1 4">Belongs to the short-chain dehydrogenases/reductases (SDR) family.</text>
</comment>
<protein>
    <submittedName>
        <fullName evidence="5">Uncharacterized protein</fullName>
    </submittedName>
</protein>
<dbReference type="OrthoDB" id="6251714at2759"/>
<proteinExistence type="inferred from homology"/>
<dbReference type="PRINTS" id="PR00080">
    <property type="entry name" value="SDRFAMILY"/>
</dbReference>
<organism evidence="5 6">
    <name type="scientific">Smittium megazygosporum</name>
    <dbReference type="NCBI Taxonomy" id="133381"/>
    <lineage>
        <taxon>Eukaryota</taxon>
        <taxon>Fungi</taxon>
        <taxon>Fungi incertae sedis</taxon>
        <taxon>Zoopagomycota</taxon>
        <taxon>Kickxellomycotina</taxon>
        <taxon>Harpellomycetes</taxon>
        <taxon>Harpellales</taxon>
        <taxon>Legeriomycetaceae</taxon>
        <taxon>Smittium</taxon>
    </lineage>
</organism>
<sequence>MFERLEGKTTVITGASAGFGHSTALLFAKYGSHLVLLARRRERLDELKSQINSKYPNVKVGVYTLDVTDHEAVISVFQQVLKDFPVIDILVNNAGLALGLDAVKDVPESTVDTMLNTNVKGLLWVTQQILPSMISRNSGHIINVGSIAGITAYANGSIYCASKFAVHAISDSLRIETNATKIRVSEICPGMAETEFSIVRFGGDKEKADNFYKGIDPMTGDDIAEVIAFTASTRTRCVISNVVAMANGQCNPFVLHKET</sequence>
<dbReference type="Proteomes" id="UP000245609">
    <property type="component" value="Unassembled WGS sequence"/>
</dbReference>
<reference evidence="5 6" key="1">
    <citation type="journal article" date="2018" name="MBio">
        <title>Comparative Genomics Reveals the Core Gene Toolbox for the Fungus-Insect Symbiosis.</title>
        <authorList>
            <person name="Wang Y."/>
            <person name="Stata M."/>
            <person name="Wang W."/>
            <person name="Stajich J.E."/>
            <person name="White M.M."/>
            <person name="Moncalvo J.M."/>
        </authorList>
    </citation>
    <scope>NUCLEOTIDE SEQUENCE [LARGE SCALE GENOMIC DNA]</scope>
    <source>
        <strain evidence="5 6">SC-DP-2</strain>
    </source>
</reference>
<evidence type="ECO:0000313" key="5">
    <source>
        <dbReference type="EMBL" id="PVV04543.1"/>
    </source>
</evidence>
<dbReference type="InterPro" id="IPR036291">
    <property type="entry name" value="NAD(P)-bd_dom_sf"/>
</dbReference>
<keyword evidence="3" id="KW-0560">Oxidoreductase</keyword>
<dbReference type="SUPFAM" id="SSF51735">
    <property type="entry name" value="NAD(P)-binding Rossmann-fold domains"/>
    <property type="match status" value="1"/>
</dbReference>
<dbReference type="FunFam" id="3.40.50.720:FF:000047">
    <property type="entry name" value="NADP-dependent L-serine/L-allo-threonine dehydrogenase"/>
    <property type="match status" value="1"/>
</dbReference>
<dbReference type="PROSITE" id="PS00061">
    <property type="entry name" value="ADH_SHORT"/>
    <property type="match status" value="1"/>
</dbReference>
<keyword evidence="2" id="KW-0521">NADP</keyword>
<dbReference type="STRING" id="133381.A0A2T9ZIU5"/>
<evidence type="ECO:0000256" key="1">
    <source>
        <dbReference type="ARBA" id="ARBA00006484"/>
    </source>
</evidence>
<evidence type="ECO:0000256" key="3">
    <source>
        <dbReference type="ARBA" id="ARBA00023002"/>
    </source>
</evidence>
<dbReference type="PANTHER" id="PTHR42901">
    <property type="entry name" value="ALCOHOL DEHYDROGENASE"/>
    <property type="match status" value="1"/>
</dbReference>
<dbReference type="InterPro" id="IPR002347">
    <property type="entry name" value="SDR_fam"/>
</dbReference>
<dbReference type="PANTHER" id="PTHR42901:SF1">
    <property type="entry name" value="ALCOHOL DEHYDROGENASE"/>
    <property type="match status" value="1"/>
</dbReference>